<evidence type="ECO:0000256" key="4">
    <source>
        <dbReference type="ARBA" id="ARBA00023125"/>
    </source>
</evidence>
<evidence type="ECO:0000313" key="11">
    <source>
        <dbReference type="Proteomes" id="UP000741863"/>
    </source>
</evidence>
<dbReference type="InterPro" id="IPR039420">
    <property type="entry name" value="WalR-like"/>
</dbReference>
<dbReference type="SUPFAM" id="SSF52172">
    <property type="entry name" value="CheY-like"/>
    <property type="match status" value="1"/>
</dbReference>
<dbReference type="EMBL" id="JAFBEC010000003">
    <property type="protein sequence ID" value="MBM7632091.1"/>
    <property type="molecule type" value="Genomic_DNA"/>
</dbReference>
<keyword evidence="5" id="KW-0804">Transcription</keyword>
<gene>
    <name evidence="10" type="ORF">JOD17_001184</name>
</gene>
<feature type="domain" description="OmpR/PhoB-type" evidence="9">
    <location>
        <begin position="128"/>
        <end position="225"/>
    </location>
</feature>
<reference evidence="10 11" key="1">
    <citation type="submission" date="2021-01" db="EMBL/GenBank/DDBJ databases">
        <title>Genomic Encyclopedia of Type Strains, Phase IV (KMG-IV): sequencing the most valuable type-strain genomes for metagenomic binning, comparative biology and taxonomic classification.</title>
        <authorList>
            <person name="Goeker M."/>
        </authorList>
    </citation>
    <scope>NUCLEOTIDE SEQUENCE [LARGE SCALE GENOMIC DNA]</scope>
    <source>
        <strain evidence="10 11">DSM 25540</strain>
    </source>
</reference>
<dbReference type="SMART" id="SM00862">
    <property type="entry name" value="Trans_reg_C"/>
    <property type="match status" value="1"/>
</dbReference>
<comment type="caution">
    <text evidence="10">The sequence shown here is derived from an EMBL/GenBank/DDBJ whole genome shotgun (WGS) entry which is preliminary data.</text>
</comment>
<dbReference type="PROSITE" id="PS51755">
    <property type="entry name" value="OMPR_PHOB"/>
    <property type="match status" value="1"/>
</dbReference>
<evidence type="ECO:0000256" key="3">
    <source>
        <dbReference type="ARBA" id="ARBA00023015"/>
    </source>
</evidence>
<sequence length="225" mass="25827">MSKDMLILVVDDEKQLIELIKPVLEAERYDVVTASNGVEALEILRTQKVQLVLLDVMMPGMDGFQLCHEIRQQSDIPIIMLTARGEEEERVHGLRLGADDYIVKPFGLEELLARIQAVLRRFGHSNQKNVLSFENLKIHVDSRTVTVDEERLSLSKKEFDLLLFLCEHSSHVFSREHLHEILWDKDGSPSTLRTVDTHVKTLRVKLKSAKHMISTVWGVGYKFQS</sequence>
<proteinExistence type="predicted"/>
<dbReference type="InterPro" id="IPR001867">
    <property type="entry name" value="OmpR/PhoB-type_DNA-bd"/>
</dbReference>
<dbReference type="SMART" id="SM00448">
    <property type="entry name" value="REC"/>
    <property type="match status" value="1"/>
</dbReference>
<feature type="DNA-binding region" description="OmpR/PhoB-type" evidence="7">
    <location>
        <begin position="128"/>
        <end position="225"/>
    </location>
</feature>
<keyword evidence="2" id="KW-0902">Two-component regulatory system</keyword>
<evidence type="ECO:0000256" key="2">
    <source>
        <dbReference type="ARBA" id="ARBA00023012"/>
    </source>
</evidence>
<dbReference type="Gene3D" id="3.40.50.2300">
    <property type="match status" value="1"/>
</dbReference>
<organism evidence="10 11">
    <name type="scientific">Geomicrobium sediminis</name>
    <dbReference type="NCBI Taxonomy" id="1347788"/>
    <lineage>
        <taxon>Bacteria</taxon>
        <taxon>Bacillati</taxon>
        <taxon>Bacillota</taxon>
        <taxon>Bacilli</taxon>
        <taxon>Bacillales</taxon>
        <taxon>Geomicrobium</taxon>
    </lineage>
</organism>
<dbReference type="Proteomes" id="UP000741863">
    <property type="component" value="Unassembled WGS sequence"/>
</dbReference>
<dbReference type="CDD" id="cd17574">
    <property type="entry name" value="REC_OmpR"/>
    <property type="match status" value="1"/>
</dbReference>
<evidence type="ECO:0000259" key="8">
    <source>
        <dbReference type="PROSITE" id="PS50110"/>
    </source>
</evidence>
<evidence type="ECO:0000259" key="9">
    <source>
        <dbReference type="PROSITE" id="PS51755"/>
    </source>
</evidence>
<evidence type="ECO:0000313" key="10">
    <source>
        <dbReference type="EMBL" id="MBM7632091.1"/>
    </source>
</evidence>
<dbReference type="InterPro" id="IPR011006">
    <property type="entry name" value="CheY-like_superfamily"/>
</dbReference>
<dbReference type="InterPro" id="IPR001789">
    <property type="entry name" value="Sig_transdc_resp-reg_receiver"/>
</dbReference>
<dbReference type="Pfam" id="PF00486">
    <property type="entry name" value="Trans_reg_C"/>
    <property type="match status" value="1"/>
</dbReference>
<dbReference type="Pfam" id="PF00072">
    <property type="entry name" value="Response_reg"/>
    <property type="match status" value="1"/>
</dbReference>
<keyword evidence="11" id="KW-1185">Reference proteome</keyword>
<dbReference type="InterPro" id="IPR036388">
    <property type="entry name" value="WH-like_DNA-bd_sf"/>
</dbReference>
<dbReference type="Gene3D" id="6.10.250.690">
    <property type="match status" value="1"/>
</dbReference>
<protein>
    <submittedName>
        <fullName evidence="10">Two-component system OmpR family response regulator</fullName>
    </submittedName>
</protein>
<evidence type="ECO:0000256" key="7">
    <source>
        <dbReference type="PROSITE-ProRule" id="PRU01091"/>
    </source>
</evidence>
<keyword evidence="1 6" id="KW-0597">Phosphoprotein</keyword>
<evidence type="ECO:0000256" key="6">
    <source>
        <dbReference type="PROSITE-ProRule" id="PRU00169"/>
    </source>
</evidence>
<feature type="domain" description="Response regulatory" evidence="8">
    <location>
        <begin position="6"/>
        <end position="119"/>
    </location>
</feature>
<evidence type="ECO:0000256" key="1">
    <source>
        <dbReference type="ARBA" id="ARBA00022553"/>
    </source>
</evidence>
<accession>A0ABS2PAS9</accession>
<dbReference type="CDD" id="cd00383">
    <property type="entry name" value="trans_reg_C"/>
    <property type="match status" value="1"/>
</dbReference>
<keyword evidence="4 7" id="KW-0238">DNA-binding</keyword>
<dbReference type="Gene3D" id="1.10.10.10">
    <property type="entry name" value="Winged helix-like DNA-binding domain superfamily/Winged helix DNA-binding domain"/>
    <property type="match status" value="1"/>
</dbReference>
<name>A0ABS2PAS9_9BACL</name>
<keyword evidence="3" id="KW-0805">Transcription regulation</keyword>
<dbReference type="PANTHER" id="PTHR48111:SF1">
    <property type="entry name" value="TWO-COMPONENT RESPONSE REGULATOR ORR33"/>
    <property type="match status" value="1"/>
</dbReference>
<evidence type="ECO:0000256" key="5">
    <source>
        <dbReference type="ARBA" id="ARBA00023163"/>
    </source>
</evidence>
<feature type="modified residue" description="4-aspartylphosphate" evidence="6">
    <location>
        <position position="55"/>
    </location>
</feature>
<dbReference type="PROSITE" id="PS50110">
    <property type="entry name" value="RESPONSE_REGULATORY"/>
    <property type="match status" value="1"/>
</dbReference>
<dbReference type="PANTHER" id="PTHR48111">
    <property type="entry name" value="REGULATOR OF RPOS"/>
    <property type="match status" value="1"/>
</dbReference>